<dbReference type="InterPro" id="IPR052703">
    <property type="entry name" value="Aromatic_CoA_ox/epox"/>
</dbReference>
<keyword evidence="3" id="KW-1185">Reference proteome</keyword>
<protein>
    <submittedName>
        <fullName evidence="2">Phenylacetate-CoA oxygenase subunit PaaI</fullName>
    </submittedName>
</protein>
<organism evidence="2 3">
    <name type="scientific">Kitasatospora xanthocidica</name>
    <dbReference type="NCBI Taxonomy" id="83382"/>
    <lineage>
        <taxon>Bacteria</taxon>
        <taxon>Bacillati</taxon>
        <taxon>Actinomycetota</taxon>
        <taxon>Actinomycetes</taxon>
        <taxon>Kitasatosporales</taxon>
        <taxon>Streptomycetaceae</taxon>
        <taxon>Kitasatospora</taxon>
    </lineage>
</organism>
<dbReference type="NCBIfam" id="TIGR02158">
    <property type="entry name" value="PA_CoA_Oxy3"/>
    <property type="match status" value="1"/>
</dbReference>
<dbReference type="EMBL" id="QVIG01000001">
    <property type="protein sequence ID" value="RGD62514.1"/>
    <property type="molecule type" value="Genomic_DNA"/>
</dbReference>
<evidence type="ECO:0000256" key="1">
    <source>
        <dbReference type="SAM" id="MobiDB-lite"/>
    </source>
</evidence>
<dbReference type="Gene3D" id="1.20.1260.10">
    <property type="match status" value="1"/>
</dbReference>
<dbReference type="InterPro" id="IPR012347">
    <property type="entry name" value="Ferritin-like"/>
</dbReference>
<feature type="compositionally biased region" description="Low complexity" evidence="1">
    <location>
        <begin position="15"/>
        <end position="25"/>
    </location>
</feature>
<accession>A0A373A408</accession>
<dbReference type="PANTHER" id="PTHR30458:SF0">
    <property type="entry name" value="1,2-PHENYLACETYL-COA EPOXIDASE, SUBUNIT C"/>
    <property type="match status" value="1"/>
</dbReference>
<dbReference type="InterPro" id="IPR011882">
    <property type="entry name" value="PaaC"/>
</dbReference>
<dbReference type="InterPro" id="IPR007814">
    <property type="entry name" value="PaaA_PaaC"/>
</dbReference>
<dbReference type="Pfam" id="PF05138">
    <property type="entry name" value="PaaA_PaaC"/>
    <property type="match status" value="1"/>
</dbReference>
<gene>
    <name evidence="2" type="primary">paaI</name>
    <name evidence="2" type="ORF">DR950_36410</name>
</gene>
<comment type="caution">
    <text evidence="2">The sequence shown here is derived from an EMBL/GenBank/DDBJ whole genome shotgun (WGS) entry which is preliminary data.</text>
</comment>
<evidence type="ECO:0000313" key="2">
    <source>
        <dbReference type="EMBL" id="RGD62514.1"/>
    </source>
</evidence>
<evidence type="ECO:0000313" key="3">
    <source>
        <dbReference type="Proteomes" id="UP000263377"/>
    </source>
</evidence>
<feature type="region of interest" description="Disordered" evidence="1">
    <location>
        <begin position="1"/>
        <end position="28"/>
    </location>
</feature>
<dbReference type="PANTHER" id="PTHR30458">
    <property type="entry name" value="PHENYLACETIC ACID DEGRADATION PROTEIN PAA"/>
    <property type="match status" value="1"/>
</dbReference>
<dbReference type="AlphaFoldDB" id="A0A373A408"/>
<proteinExistence type="predicted"/>
<dbReference type="GO" id="GO:0005829">
    <property type="term" value="C:cytosol"/>
    <property type="evidence" value="ECO:0007669"/>
    <property type="project" value="TreeGrafter"/>
</dbReference>
<dbReference type="GO" id="GO:0010124">
    <property type="term" value="P:phenylacetate catabolic process"/>
    <property type="evidence" value="ECO:0007669"/>
    <property type="project" value="InterPro"/>
</dbReference>
<dbReference type="SUPFAM" id="SSF47240">
    <property type="entry name" value="Ferritin-like"/>
    <property type="match status" value="1"/>
</dbReference>
<dbReference type="InterPro" id="IPR009078">
    <property type="entry name" value="Ferritin-like_SF"/>
</dbReference>
<dbReference type="Proteomes" id="UP000263377">
    <property type="component" value="Unassembled WGS sequence"/>
</dbReference>
<name>A0A373A408_9ACTN</name>
<reference evidence="2 3" key="1">
    <citation type="submission" date="2018-08" db="EMBL/GenBank/DDBJ databases">
        <title>Diversity &amp; Physiological Properties of Lignin-Decomposing Actinobacteria from Soil.</title>
        <authorList>
            <person name="Roh S.G."/>
            <person name="Kim S.B."/>
        </authorList>
    </citation>
    <scope>NUCLEOTIDE SEQUENCE [LARGE SCALE GENOMIC DNA]</scope>
    <source>
        <strain evidence="2 3">MMS17-GH009</strain>
    </source>
</reference>
<sequence length="317" mass="33569">MSRTSDGGATVHDYTTSTTSTPGTGQDDHVYLSLADAAPGPEGEGRWAYGTGFADPLLGVDTALPPGLDGADLAAYCQMLGDDALVLAQRLIEWCTRAPELEEEVALANLGLDLLGQARLLLTRAGQADGTGRTEDDLAYWREEHEFRNVRLVEAPNGDFAYSIARLLLFATARGALYEALSAHPDPVLAAVAARGVKELAYHREYATAWTLRLGDGTPYSSGRMQAGVDAVWPLLEELFTAHPVELRAGVDPAALREPVLRSLGAVLAEAGLTVPDVPPLATVLGLAGRDGVHTEALGPLLAEFQVLARAHPGATW</sequence>